<name>A0ABW1TJT1_9LACO</name>
<sequence length="87" mass="10104">MTENLVLAPPEALELGQHLDEWPKWRQTTERTTAAMDWDRLIEKKHEQAEWQAGLATEIAHWENRHAIQMALADNLVGMTYSGHTRQ</sequence>
<dbReference type="RefSeq" id="WP_125689049.1">
    <property type="nucleotide sequence ID" value="NZ_JBHSSI010000068.1"/>
</dbReference>
<protein>
    <submittedName>
        <fullName evidence="1">Uncharacterized protein</fullName>
    </submittedName>
</protein>
<gene>
    <name evidence="1" type="ORF">ACFP1C_11305</name>
</gene>
<evidence type="ECO:0000313" key="1">
    <source>
        <dbReference type="EMBL" id="MFC6261532.1"/>
    </source>
</evidence>
<dbReference type="Proteomes" id="UP001596283">
    <property type="component" value="Unassembled WGS sequence"/>
</dbReference>
<evidence type="ECO:0000313" key="2">
    <source>
        <dbReference type="Proteomes" id="UP001596283"/>
    </source>
</evidence>
<accession>A0ABW1TJT1</accession>
<dbReference type="EMBL" id="JBHSSI010000068">
    <property type="protein sequence ID" value="MFC6261532.1"/>
    <property type="molecule type" value="Genomic_DNA"/>
</dbReference>
<proteinExistence type="predicted"/>
<organism evidence="1 2">
    <name type="scientific">Levilactobacillus fujinensis</name>
    <dbReference type="NCBI Taxonomy" id="2486024"/>
    <lineage>
        <taxon>Bacteria</taxon>
        <taxon>Bacillati</taxon>
        <taxon>Bacillota</taxon>
        <taxon>Bacilli</taxon>
        <taxon>Lactobacillales</taxon>
        <taxon>Lactobacillaceae</taxon>
        <taxon>Levilactobacillus</taxon>
    </lineage>
</organism>
<comment type="caution">
    <text evidence="1">The sequence shown here is derived from an EMBL/GenBank/DDBJ whole genome shotgun (WGS) entry which is preliminary data.</text>
</comment>
<keyword evidence="2" id="KW-1185">Reference proteome</keyword>
<reference evidence="2" key="1">
    <citation type="journal article" date="2019" name="Int. J. Syst. Evol. Microbiol.">
        <title>The Global Catalogue of Microorganisms (GCM) 10K type strain sequencing project: providing services to taxonomists for standard genome sequencing and annotation.</title>
        <authorList>
            <consortium name="The Broad Institute Genomics Platform"/>
            <consortium name="The Broad Institute Genome Sequencing Center for Infectious Disease"/>
            <person name="Wu L."/>
            <person name="Ma J."/>
        </authorList>
    </citation>
    <scope>NUCLEOTIDE SEQUENCE [LARGE SCALE GENOMIC DNA]</scope>
    <source>
        <strain evidence="2">CCM 8908</strain>
    </source>
</reference>